<evidence type="ECO:0000256" key="8">
    <source>
        <dbReference type="ARBA" id="ARBA00022840"/>
    </source>
</evidence>
<evidence type="ECO:0000313" key="14">
    <source>
        <dbReference type="EMBL" id="ORC91765.1"/>
    </source>
</evidence>
<protein>
    <recommendedName>
        <fullName evidence="10">Adenylyltransferase and sulfurtransferase MOCS3 homolog</fullName>
    </recommendedName>
    <alternativeName>
        <fullName evidence="10">UBA4 homolog</fullName>
    </alternativeName>
    <alternativeName>
        <fullName evidence="10">Ubiquitin-like protein activator 4 homolog</fullName>
    </alternativeName>
    <domain>
        <recommendedName>
            <fullName evidence="10">Adenylyltransferase</fullName>
            <ecNumber evidence="10">2.7.7.-</ecNumber>
        </recommendedName>
    </domain>
    <domain>
        <recommendedName>
            <fullName evidence="10">Sulfurtransferase</fullName>
            <ecNumber evidence="10">2.8.1.-</ecNumber>
        </recommendedName>
    </domain>
</protein>
<dbReference type="HAMAP" id="MF_03049">
    <property type="entry name" value="MOCS3_Uba4"/>
    <property type="match status" value="1"/>
</dbReference>
<evidence type="ECO:0000313" key="15">
    <source>
        <dbReference type="Proteomes" id="UP000192257"/>
    </source>
</evidence>
<dbReference type="InterPro" id="IPR001763">
    <property type="entry name" value="Rhodanese-like_dom"/>
</dbReference>
<evidence type="ECO:0000256" key="5">
    <source>
        <dbReference type="ARBA" id="ARBA00022723"/>
    </source>
</evidence>
<dbReference type="GO" id="GO:0070566">
    <property type="term" value="F:adenylyltransferase activity"/>
    <property type="evidence" value="ECO:0007669"/>
    <property type="project" value="InterPro"/>
</dbReference>
<feature type="domain" description="Rhodanese" evidence="13">
    <location>
        <begin position="397"/>
        <end position="535"/>
    </location>
</feature>
<feature type="compositionally biased region" description="Basic and acidic residues" evidence="11">
    <location>
        <begin position="50"/>
        <end position="61"/>
    </location>
</feature>
<dbReference type="SUPFAM" id="SSF69572">
    <property type="entry name" value="Activating enzymes of the ubiquitin-like proteins"/>
    <property type="match status" value="1"/>
</dbReference>
<evidence type="ECO:0000256" key="10">
    <source>
        <dbReference type="HAMAP-Rule" id="MF_03049"/>
    </source>
</evidence>
<dbReference type="OrthoDB" id="10261062at2759"/>
<evidence type="ECO:0000256" key="9">
    <source>
        <dbReference type="ARBA" id="ARBA00023268"/>
    </source>
</evidence>
<feature type="compositionally biased region" description="Basic and acidic residues" evidence="11">
    <location>
        <begin position="485"/>
        <end position="495"/>
    </location>
</feature>
<dbReference type="InterPro" id="IPR000594">
    <property type="entry name" value="ThiF_NAD_FAD-bd"/>
</dbReference>
<dbReference type="VEuPathDB" id="TriTrypDB:TM35_000053610"/>
<dbReference type="SMART" id="SM00450">
    <property type="entry name" value="RHOD"/>
    <property type="match status" value="1"/>
</dbReference>
<dbReference type="Gene3D" id="3.40.250.10">
    <property type="entry name" value="Rhodanese-like domain"/>
    <property type="match status" value="1"/>
</dbReference>
<dbReference type="GeneID" id="39982796"/>
<comment type="function">
    <text evidence="10">Plays a central role in 2-thiolation of mcm(5)S(2)U at tRNA wobble positions of cytosolic tRNA(Lys), tRNA(Glu) and tRNA(Gln). Acts by mediating the C-terminal thiocarboxylation of the sulfur carrier URM1. Its N-terminus first activates URM1 as acyl-adenylate (-COAMP), then the persulfide sulfur on the catalytic cysteine is transferred to URM1 to form thiocarboxylation (-COSH) of its C-terminus. The reaction probably involves hydrogen sulfide that is generated from the persulfide intermediate and that acts as nucleophile towards URM1. Subsequently, a transient disulfide bond is formed. Does not use thiosulfate as sulfur donor; NFS1 probably acting as a sulfur donor for thiocarboxylation reactions.</text>
</comment>
<dbReference type="GO" id="GO:0042292">
    <property type="term" value="F:URM1 activating enzyme activity"/>
    <property type="evidence" value="ECO:0007669"/>
    <property type="project" value="TreeGrafter"/>
</dbReference>
<dbReference type="CDD" id="cd00757">
    <property type="entry name" value="ThiF_MoeB_HesA_family"/>
    <property type="match status" value="1"/>
</dbReference>
<feature type="region of interest" description="Disordered" evidence="11">
    <location>
        <begin position="485"/>
        <end position="509"/>
    </location>
</feature>
<dbReference type="AlphaFoldDB" id="A0A1X0P4G1"/>
<dbReference type="InterPro" id="IPR001307">
    <property type="entry name" value="Thiosulphate_STrfase_CS"/>
</dbReference>
<keyword evidence="12" id="KW-0812">Transmembrane</keyword>
<evidence type="ECO:0000259" key="13">
    <source>
        <dbReference type="PROSITE" id="PS50206"/>
    </source>
</evidence>
<dbReference type="EMBL" id="NBCO01000005">
    <property type="protein sequence ID" value="ORC91765.1"/>
    <property type="molecule type" value="Genomic_DNA"/>
</dbReference>
<feature type="binding site" evidence="10">
    <location>
        <position position="133"/>
    </location>
    <ligand>
        <name>ATP</name>
        <dbReference type="ChEBI" id="CHEBI:30616"/>
    </ligand>
</feature>
<evidence type="ECO:0000256" key="7">
    <source>
        <dbReference type="ARBA" id="ARBA00022833"/>
    </source>
</evidence>
<feature type="binding site" evidence="10">
    <location>
        <begin position="222"/>
        <end position="223"/>
    </location>
    <ligand>
        <name>ATP</name>
        <dbReference type="ChEBI" id="CHEBI:30616"/>
    </ligand>
</feature>
<dbReference type="GO" id="GO:0005829">
    <property type="term" value="C:cytosol"/>
    <property type="evidence" value="ECO:0007669"/>
    <property type="project" value="UniProtKB-SubCell"/>
</dbReference>
<feature type="binding site" evidence="10">
    <location>
        <position position="263"/>
    </location>
    <ligand>
        <name>Zn(2+)</name>
        <dbReference type="ChEBI" id="CHEBI:29105"/>
    </ligand>
</feature>
<keyword evidence="2 10" id="KW-0963">Cytoplasm</keyword>
<feature type="transmembrane region" description="Helical" evidence="12">
    <location>
        <begin position="126"/>
        <end position="150"/>
    </location>
</feature>
<keyword evidence="12" id="KW-1133">Transmembrane helix</keyword>
<comment type="cofactor">
    <cofactor evidence="10">
        <name>Zn(2+)</name>
        <dbReference type="ChEBI" id="CHEBI:29105"/>
    </cofactor>
    <text evidence="10">Binds 1 zinc ion per subunit.</text>
</comment>
<feature type="active site" description="Cysteine persulfide intermediate; for sulfurtransferase activity" evidence="10">
    <location>
        <position position="462"/>
    </location>
</feature>
<evidence type="ECO:0000256" key="4">
    <source>
        <dbReference type="ARBA" id="ARBA00022694"/>
    </source>
</evidence>
<dbReference type="PROSITE" id="PS00380">
    <property type="entry name" value="RHODANESE_1"/>
    <property type="match status" value="1"/>
</dbReference>
<keyword evidence="6 10" id="KW-0547">Nucleotide-binding</keyword>
<dbReference type="GO" id="GO:0004792">
    <property type="term" value="F:thiosulfate-cyanide sulfurtransferase activity"/>
    <property type="evidence" value="ECO:0007669"/>
    <property type="project" value="InterPro"/>
</dbReference>
<dbReference type="EC" id="2.7.7.-" evidence="10"/>
<evidence type="ECO:0000256" key="2">
    <source>
        <dbReference type="ARBA" id="ARBA00022490"/>
    </source>
</evidence>
<dbReference type="InterPro" id="IPR028885">
    <property type="entry name" value="MOCS3/Uba4"/>
</dbReference>
<proteinExistence type="inferred from homology"/>
<dbReference type="InterPro" id="IPR035985">
    <property type="entry name" value="Ubiquitin-activating_enz"/>
</dbReference>
<evidence type="ECO:0000256" key="11">
    <source>
        <dbReference type="SAM" id="MobiDB-lite"/>
    </source>
</evidence>
<keyword evidence="15" id="KW-1185">Reference proteome</keyword>
<organism evidence="14 15">
    <name type="scientific">Trypanosoma theileri</name>
    <dbReference type="NCBI Taxonomy" id="67003"/>
    <lineage>
        <taxon>Eukaryota</taxon>
        <taxon>Discoba</taxon>
        <taxon>Euglenozoa</taxon>
        <taxon>Kinetoplastea</taxon>
        <taxon>Metakinetoplastina</taxon>
        <taxon>Trypanosomatida</taxon>
        <taxon>Trypanosomatidae</taxon>
        <taxon>Trypanosoma</taxon>
    </lineage>
</organism>
<dbReference type="InterPro" id="IPR045886">
    <property type="entry name" value="ThiF/MoeB/HesA"/>
</dbReference>
<dbReference type="RefSeq" id="XP_028885831.1">
    <property type="nucleotide sequence ID" value="XM_029023016.1"/>
</dbReference>
<keyword evidence="3 10" id="KW-0808">Transferase</keyword>
<evidence type="ECO:0000256" key="12">
    <source>
        <dbReference type="SAM" id="Phobius"/>
    </source>
</evidence>
<dbReference type="PANTHER" id="PTHR10953:SF102">
    <property type="entry name" value="ADENYLYLTRANSFERASE AND SULFURTRANSFERASE MOCS3"/>
    <property type="match status" value="1"/>
</dbReference>
<dbReference type="Proteomes" id="UP000192257">
    <property type="component" value="Unassembled WGS sequence"/>
</dbReference>
<feature type="binding site" evidence="10">
    <location>
        <position position="341"/>
    </location>
    <ligand>
        <name>Zn(2+)</name>
        <dbReference type="ChEBI" id="CHEBI:29105"/>
    </ligand>
</feature>
<feature type="active site" description="Glycyl thioester intermediate; for adenylyltransferase activity" evidence="10">
    <location>
        <position position="280"/>
    </location>
</feature>
<dbReference type="FunFam" id="3.40.50.720:FF:000033">
    <property type="entry name" value="Adenylyltransferase and sulfurtransferase MOCS3"/>
    <property type="match status" value="1"/>
</dbReference>
<name>A0A1X0P4G1_9TRYP</name>
<feature type="binding site" evidence="10">
    <location>
        <position position="266"/>
    </location>
    <ligand>
        <name>Zn(2+)</name>
        <dbReference type="ChEBI" id="CHEBI:29105"/>
    </ligand>
</feature>
<accession>A0A1X0P4G1</accession>
<sequence>MIRSTELEVQVEEARLKLQDLKRQLREKRAREALEEASDENNVSKSYYSDSRDSSTDGSHNDDDDDDDDIRNGSSGNGVHKGEEELPPFISAAKSLTKEEIERFSRQMLVEGIGAEGMERIRKGRVLLLGAGGLGSTVSLFLAAAGIGTLRVVDFDRVERSNLHRQVIHPDRRVGYLKVDSVYWSCQELNSGTIVEVKSVRLDASNAEELMKGYDVVVDGSDNVAARYVVNDAAMRQGIPLVSGSAMRWDGQLSVYGYGDGPCYRCLFPVPPPVAAVGSCNDTGVMGPVPGCIGCLQALETLKILAGAGEVLAGRMLLFDGLRANMRVVQLRRRRENCIACGKKEENNKTLLELAAERPEYDLVSCGLTAAIQAKLPNEARITPREFYAKLRSVKFSAPDSLVLDVRTKEQYDMAHLPGALSLPLLQLQKWHRDGVLRDAWMQFVQEHSVGNVDCKNVYVVCRRGVSSVAAVQILLTLYQEKEEEKEKNEDHINSDCKGNNNDVDDGSKKTSLKGQFRFINVDGGLNRYHYESNKKFPLY</sequence>
<comment type="caution">
    <text evidence="14">The sequence shown here is derived from an EMBL/GenBank/DDBJ whole genome shotgun (WGS) entry which is preliminary data.</text>
</comment>
<gene>
    <name evidence="14" type="ORF">TM35_000053610</name>
</gene>
<dbReference type="Pfam" id="PF00899">
    <property type="entry name" value="ThiF"/>
    <property type="match status" value="1"/>
</dbReference>
<evidence type="ECO:0000256" key="1">
    <source>
        <dbReference type="ARBA" id="ARBA00004514"/>
    </source>
</evidence>
<keyword evidence="9 10" id="KW-0511">Multifunctional enzyme</keyword>
<dbReference type="GO" id="GO:0046872">
    <property type="term" value="F:metal ion binding"/>
    <property type="evidence" value="ECO:0007669"/>
    <property type="project" value="UniProtKB-KW"/>
</dbReference>
<comment type="similarity">
    <text evidence="10">In the N-terminal section; belongs to the HesA/MoeB/ThiF family. UBA4 subfamily.</text>
</comment>
<dbReference type="NCBIfam" id="NF004281">
    <property type="entry name" value="PRK05690.1"/>
    <property type="match status" value="1"/>
</dbReference>
<dbReference type="InterPro" id="IPR036873">
    <property type="entry name" value="Rhodanese-like_dom_sf"/>
</dbReference>
<dbReference type="GO" id="GO:0005524">
    <property type="term" value="F:ATP binding"/>
    <property type="evidence" value="ECO:0007669"/>
    <property type="project" value="UniProtKB-KW"/>
</dbReference>
<feature type="binding site" evidence="10">
    <location>
        <position position="178"/>
    </location>
    <ligand>
        <name>ATP</name>
        <dbReference type="ChEBI" id="CHEBI:30616"/>
    </ligand>
</feature>
<dbReference type="EC" id="2.8.1.-" evidence="10"/>
<feature type="binding site" evidence="10">
    <location>
        <position position="338"/>
    </location>
    <ligand>
        <name>Zn(2+)</name>
        <dbReference type="ChEBI" id="CHEBI:29105"/>
    </ligand>
</feature>
<dbReference type="PROSITE" id="PS50206">
    <property type="entry name" value="RHODANESE_3"/>
    <property type="match status" value="1"/>
</dbReference>
<comment type="pathway">
    <text evidence="10">tRNA modification; 5-methoxycarbonylmethyl-2-thiouridine-tRNA biosynthesis.</text>
</comment>
<keyword evidence="12" id="KW-0472">Membrane</keyword>
<evidence type="ECO:0000256" key="3">
    <source>
        <dbReference type="ARBA" id="ARBA00022679"/>
    </source>
</evidence>
<keyword evidence="4 10" id="KW-0819">tRNA processing</keyword>
<comment type="subcellular location">
    <subcellularLocation>
        <location evidence="1">Cytoplasm</location>
        <location evidence="1">Cytosol</location>
    </subcellularLocation>
</comment>
<dbReference type="UniPathway" id="UPA00988"/>
<reference evidence="14 15" key="1">
    <citation type="submission" date="2017-03" db="EMBL/GenBank/DDBJ databases">
        <title>An alternative strategy for trypanosome survival in the mammalian bloodstream revealed through genome and transcriptome analysis of the ubiquitous bovine parasite Trypanosoma (Megatrypanum) theileri.</title>
        <authorList>
            <person name="Kelly S."/>
            <person name="Ivens A."/>
            <person name="Mott A."/>
            <person name="O'Neill E."/>
            <person name="Emms D."/>
            <person name="Macleod O."/>
            <person name="Voorheis P."/>
            <person name="Matthews J."/>
            <person name="Matthews K."/>
            <person name="Carrington M."/>
        </authorList>
    </citation>
    <scope>NUCLEOTIDE SEQUENCE [LARGE SCALE GENOMIC DNA]</scope>
    <source>
        <strain evidence="14">Edinburgh</strain>
    </source>
</reference>
<feature type="binding site" evidence="10">
    <location>
        <begin position="161"/>
        <end position="165"/>
    </location>
    <ligand>
        <name>ATP</name>
        <dbReference type="ChEBI" id="CHEBI:30616"/>
    </ligand>
</feature>
<dbReference type="STRING" id="67003.A0A1X0P4G1"/>
<evidence type="ECO:0000256" key="6">
    <source>
        <dbReference type="ARBA" id="ARBA00022741"/>
    </source>
</evidence>
<dbReference type="Gene3D" id="3.40.50.720">
    <property type="entry name" value="NAD(P)-binding Rossmann-like Domain"/>
    <property type="match status" value="1"/>
</dbReference>
<dbReference type="GO" id="GO:0002143">
    <property type="term" value="P:tRNA wobble position uridine thiolation"/>
    <property type="evidence" value="ECO:0007669"/>
    <property type="project" value="InterPro"/>
</dbReference>
<keyword evidence="5 10" id="KW-0479">Metal-binding</keyword>
<feature type="binding site" evidence="10">
    <location>
        <position position="154"/>
    </location>
    <ligand>
        <name>ATP</name>
        <dbReference type="ChEBI" id="CHEBI:30616"/>
    </ligand>
</feature>
<feature type="region of interest" description="Disordered" evidence="11">
    <location>
        <begin position="30"/>
        <end position="88"/>
    </location>
</feature>
<dbReference type="Pfam" id="PF00581">
    <property type="entry name" value="Rhodanese"/>
    <property type="match status" value="1"/>
</dbReference>
<keyword evidence="7 10" id="KW-0862">Zinc</keyword>
<keyword evidence="8 10" id="KW-0067">ATP-binding</keyword>
<dbReference type="PANTHER" id="PTHR10953">
    <property type="entry name" value="UBIQUITIN-ACTIVATING ENZYME E1"/>
    <property type="match status" value="1"/>
</dbReference>